<evidence type="ECO:0000259" key="5">
    <source>
        <dbReference type="PROSITE" id="PS50931"/>
    </source>
</evidence>
<gene>
    <name evidence="6" type="ORF">K788_00002900</name>
</gene>
<dbReference type="PANTHER" id="PTHR30537">
    <property type="entry name" value="HTH-TYPE TRANSCRIPTIONAL REGULATOR"/>
    <property type="match status" value="1"/>
</dbReference>
<feature type="domain" description="HTH lysR-type" evidence="5">
    <location>
        <begin position="5"/>
        <end position="62"/>
    </location>
</feature>
<sequence>MSRLPSLRALRAFQVAGTYLNLSDAADELCITASGVSHQIRLLEEELGVKLFNRTGRGLELTDRGGELLPVLTGIFDNLASAIGDFKTNRKAAGVNIAMPTSFASRWFIPNLGKFEAQHPDVDIRLSCHEVNDAKARSELDCVIHFGHADWNGYREYMLFSEKLIAVCSPRHLRDDTTLTHADIGKHRLLKVKSQPSEWEMWARGTGVQIPPKARTLTFETREFALQGAFEGLGLALAGLSEVSEDIRHGRLTLAFDSAPVVSGTYFLLIAEQRTASPSVVALTDWIRQEFSDSAV</sequence>
<evidence type="ECO:0000256" key="4">
    <source>
        <dbReference type="ARBA" id="ARBA00023163"/>
    </source>
</evidence>
<dbReference type="InterPro" id="IPR036390">
    <property type="entry name" value="WH_DNA-bd_sf"/>
</dbReference>
<keyword evidence="4" id="KW-0804">Transcription</keyword>
<dbReference type="GO" id="GO:0003700">
    <property type="term" value="F:DNA-binding transcription factor activity"/>
    <property type="evidence" value="ECO:0007669"/>
    <property type="project" value="InterPro"/>
</dbReference>
<evidence type="ECO:0000256" key="1">
    <source>
        <dbReference type="ARBA" id="ARBA00009437"/>
    </source>
</evidence>
<dbReference type="Gene3D" id="1.10.10.10">
    <property type="entry name" value="Winged helix-like DNA-binding domain superfamily/Winged helix DNA-binding domain"/>
    <property type="match status" value="1"/>
</dbReference>
<evidence type="ECO:0000256" key="2">
    <source>
        <dbReference type="ARBA" id="ARBA00023015"/>
    </source>
</evidence>
<proteinExistence type="inferred from homology"/>
<dbReference type="RefSeq" id="WP_035998289.1">
    <property type="nucleotide sequence ID" value="NZ_CP012747.1"/>
</dbReference>
<dbReference type="InterPro" id="IPR058163">
    <property type="entry name" value="LysR-type_TF_proteobact-type"/>
</dbReference>
<dbReference type="GeneID" id="69972114"/>
<dbReference type="GO" id="GO:0043565">
    <property type="term" value="F:sequence-specific DNA binding"/>
    <property type="evidence" value="ECO:0007669"/>
    <property type="project" value="TreeGrafter"/>
</dbReference>
<protein>
    <submittedName>
        <fullName evidence="6">Transcriptional regulator</fullName>
    </submittedName>
</protein>
<evidence type="ECO:0000256" key="3">
    <source>
        <dbReference type="ARBA" id="ARBA00023125"/>
    </source>
</evidence>
<dbReference type="InterPro" id="IPR036388">
    <property type="entry name" value="WH-like_DNA-bd_sf"/>
</dbReference>
<keyword evidence="3" id="KW-0238">DNA-binding</keyword>
<dbReference type="PANTHER" id="PTHR30537:SF74">
    <property type="entry name" value="HTH-TYPE TRANSCRIPTIONAL REGULATOR TRPI"/>
    <property type="match status" value="1"/>
</dbReference>
<dbReference type="InterPro" id="IPR005119">
    <property type="entry name" value="LysR_subst-bd"/>
</dbReference>
<dbReference type="EMBL" id="CP012747">
    <property type="protein sequence ID" value="ALL68398.1"/>
    <property type="molecule type" value="Genomic_DNA"/>
</dbReference>
<comment type="similarity">
    <text evidence="1">Belongs to the LysR transcriptional regulatory family.</text>
</comment>
<organism evidence="6 7">
    <name type="scientific">Paraburkholderia caribensis MBA4</name>
    <dbReference type="NCBI Taxonomy" id="1323664"/>
    <lineage>
        <taxon>Bacteria</taxon>
        <taxon>Pseudomonadati</taxon>
        <taxon>Pseudomonadota</taxon>
        <taxon>Betaproteobacteria</taxon>
        <taxon>Burkholderiales</taxon>
        <taxon>Burkholderiaceae</taxon>
        <taxon>Paraburkholderia</taxon>
    </lineage>
</organism>
<dbReference type="CDD" id="cd08432">
    <property type="entry name" value="PBP2_GcdR_TrpI_HvrB_AmpR_like"/>
    <property type="match status" value="1"/>
</dbReference>
<dbReference type="AlphaFoldDB" id="A0A0P0RIZ1"/>
<keyword evidence="2" id="KW-0805">Transcription regulation</keyword>
<evidence type="ECO:0000313" key="6">
    <source>
        <dbReference type="EMBL" id="ALL68398.1"/>
    </source>
</evidence>
<dbReference type="KEGG" id="bcai:K788_00002900"/>
<dbReference type="PROSITE" id="PS50931">
    <property type="entry name" value="HTH_LYSR"/>
    <property type="match status" value="1"/>
</dbReference>
<dbReference type="Pfam" id="PF03466">
    <property type="entry name" value="LysR_substrate"/>
    <property type="match status" value="1"/>
</dbReference>
<dbReference type="SUPFAM" id="SSF46785">
    <property type="entry name" value="Winged helix' DNA-binding domain"/>
    <property type="match status" value="1"/>
</dbReference>
<dbReference type="Proteomes" id="UP000019146">
    <property type="component" value="Chromosome 2"/>
</dbReference>
<reference evidence="6 7" key="1">
    <citation type="journal article" date="2014" name="Genome Announc.">
        <title>Draft Genome Sequence of the Haloacid-Degrading Burkholderia caribensis Strain MBA4.</title>
        <authorList>
            <person name="Pan Y."/>
            <person name="Kong K.F."/>
            <person name="Tsang J.S."/>
        </authorList>
    </citation>
    <scope>NUCLEOTIDE SEQUENCE [LARGE SCALE GENOMIC DNA]</scope>
    <source>
        <strain evidence="6 7">MBA4</strain>
    </source>
</reference>
<dbReference type="InterPro" id="IPR000847">
    <property type="entry name" value="LysR_HTH_N"/>
</dbReference>
<dbReference type="GO" id="GO:0006351">
    <property type="term" value="P:DNA-templated transcription"/>
    <property type="evidence" value="ECO:0007669"/>
    <property type="project" value="TreeGrafter"/>
</dbReference>
<dbReference type="SUPFAM" id="SSF53850">
    <property type="entry name" value="Periplasmic binding protein-like II"/>
    <property type="match status" value="1"/>
</dbReference>
<name>A0A0P0RIZ1_9BURK</name>
<accession>A0A0P0RIZ1</accession>
<dbReference type="Gene3D" id="3.40.190.10">
    <property type="entry name" value="Periplasmic binding protein-like II"/>
    <property type="match status" value="2"/>
</dbReference>
<evidence type="ECO:0000313" key="7">
    <source>
        <dbReference type="Proteomes" id="UP000019146"/>
    </source>
</evidence>
<dbReference type="Pfam" id="PF00126">
    <property type="entry name" value="HTH_1"/>
    <property type="match status" value="1"/>
</dbReference>